<dbReference type="Proteomes" id="UP000887540">
    <property type="component" value="Unplaced"/>
</dbReference>
<dbReference type="PANTHER" id="PTHR14074:SF29">
    <property type="entry name" value="DICER-RELATED HELICASE"/>
    <property type="match status" value="1"/>
</dbReference>
<dbReference type="InterPro" id="IPR027417">
    <property type="entry name" value="P-loop_NTPase"/>
</dbReference>
<feature type="domain" description="RLR CTR" evidence="2">
    <location>
        <begin position="210"/>
        <end position="358"/>
    </location>
</feature>
<feature type="domain" description="Helicase C-terminal" evidence="1">
    <location>
        <begin position="22"/>
        <end position="183"/>
    </location>
</feature>
<dbReference type="WBParaSite" id="ACRNAN_scaffold2219.g18879.t1">
    <property type="protein sequence ID" value="ACRNAN_scaffold2219.g18879.t1"/>
    <property type="gene ID" value="ACRNAN_scaffold2219.g18879"/>
</dbReference>
<dbReference type="Pfam" id="PF00271">
    <property type="entry name" value="Helicase_C"/>
    <property type="match status" value="1"/>
</dbReference>
<dbReference type="Pfam" id="PF11648">
    <property type="entry name" value="RIG-I_C-RD"/>
    <property type="match status" value="1"/>
</dbReference>
<reference evidence="4" key="1">
    <citation type="submission" date="2022-11" db="UniProtKB">
        <authorList>
            <consortium name="WormBaseParasite"/>
        </authorList>
    </citation>
    <scope>IDENTIFICATION</scope>
</reference>
<evidence type="ECO:0000259" key="2">
    <source>
        <dbReference type="PROSITE" id="PS51789"/>
    </source>
</evidence>
<dbReference type="GO" id="GO:0005737">
    <property type="term" value="C:cytoplasm"/>
    <property type="evidence" value="ECO:0007669"/>
    <property type="project" value="TreeGrafter"/>
</dbReference>
<dbReference type="SMART" id="SM00490">
    <property type="entry name" value="HELICc"/>
    <property type="match status" value="1"/>
</dbReference>
<evidence type="ECO:0000313" key="4">
    <source>
        <dbReference type="WBParaSite" id="ACRNAN_scaffold2219.g18879.t1"/>
    </source>
</evidence>
<organism evidence="3 4">
    <name type="scientific">Acrobeloides nanus</name>
    <dbReference type="NCBI Taxonomy" id="290746"/>
    <lineage>
        <taxon>Eukaryota</taxon>
        <taxon>Metazoa</taxon>
        <taxon>Ecdysozoa</taxon>
        <taxon>Nematoda</taxon>
        <taxon>Chromadorea</taxon>
        <taxon>Rhabditida</taxon>
        <taxon>Tylenchina</taxon>
        <taxon>Cephalobomorpha</taxon>
        <taxon>Cephaloboidea</taxon>
        <taxon>Cephalobidae</taxon>
        <taxon>Acrobeloides</taxon>
    </lineage>
</organism>
<dbReference type="PANTHER" id="PTHR14074">
    <property type="entry name" value="HELICASE WITH DEATH DOMAIN-RELATED"/>
    <property type="match status" value="1"/>
</dbReference>
<protein>
    <submittedName>
        <fullName evidence="4">RNA helicase</fullName>
    </submittedName>
</protein>
<dbReference type="InterPro" id="IPR038557">
    <property type="entry name" value="RLR_C_sf"/>
</dbReference>
<dbReference type="InterPro" id="IPR051363">
    <property type="entry name" value="RLR_Helicase"/>
</dbReference>
<keyword evidence="3" id="KW-1185">Reference proteome</keyword>
<dbReference type="InterPro" id="IPR021673">
    <property type="entry name" value="RLR_CTR"/>
</dbReference>
<dbReference type="PROSITE" id="PS51194">
    <property type="entry name" value="HELICASE_CTER"/>
    <property type="match status" value="1"/>
</dbReference>
<dbReference type="AlphaFoldDB" id="A0A914DAV8"/>
<sequence length="404" mass="46506">MLQKIRRVISKLRNIQPFQSSILKKLFRILTNHFKQHAKDGRVMIFVKERLYAIELTRLIKKYLININVDFLTGITEKVELGGTKPERQNQVIQEFSSGAIQVLVTTSVSEEGLDIAKCNLVIKYSYVTNEIAHVQRRGRGRDLSSKCVLLTNDEKEKKKEDLNMIAESMMFEAMNIMVQIPSDDFVRRVDETIQELYKKREESRALAQEKSTTLKANARSYRILCRKCTGYVTNATQLRTYQKSQFVVSDKTFWERVSCKEIPLEERIPRAPDVGLYFCMNIKKVDGTICGYNLGRVTIIRNIYLPYVNCKSITFEKTLLPADQLDRVGSTPEIFSAKKWKEVITKYFEPKEIEGIDLKEMQMASKRPEFVIHNPQNAGEFLADSAGVPMEEEDSNVPSSVNS</sequence>
<accession>A0A914DAV8</accession>
<dbReference type="Gene3D" id="2.170.150.30">
    <property type="entry name" value="RIG-I-like receptor, C-terminal regulatory domain"/>
    <property type="match status" value="1"/>
</dbReference>
<dbReference type="PROSITE" id="PS51789">
    <property type="entry name" value="RLR_CTR"/>
    <property type="match status" value="1"/>
</dbReference>
<dbReference type="InterPro" id="IPR001650">
    <property type="entry name" value="Helicase_C-like"/>
</dbReference>
<evidence type="ECO:0000313" key="3">
    <source>
        <dbReference type="Proteomes" id="UP000887540"/>
    </source>
</evidence>
<proteinExistence type="predicted"/>
<name>A0A914DAV8_9BILA</name>
<evidence type="ECO:0000259" key="1">
    <source>
        <dbReference type="PROSITE" id="PS51194"/>
    </source>
</evidence>
<dbReference type="SUPFAM" id="SSF52540">
    <property type="entry name" value="P-loop containing nucleoside triphosphate hydrolases"/>
    <property type="match status" value="1"/>
</dbReference>
<dbReference type="Gene3D" id="3.40.50.300">
    <property type="entry name" value="P-loop containing nucleotide triphosphate hydrolases"/>
    <property type="match status" value="1"/>
</dbReference>